<keyword evidence="6" id="KW-0808">Transferase</keyword>
<dbReference type="SMART" id="SM00388">
    <property type="entry name" value="HisKA"/>
    <property type="match status" value="1"/>
</dbReference>
<dbReference type="PRINTS" id="PR00344">
    <property type="entry name" value="BCTRLSENSOR"/>
</dbReference>
<evidence type="ECO:0000256" key="9">
    <source>
        <dbReference type="ARBA" id="ARBA00022840"/>
    </source>
</evidence>
<keyword evidence="15" id="KW-1185">Reference proteome</keyword>
<protein>
    <recommendedName>
        <fullName evidence="3">histidine kinase</fullName>
        <ecNumber evidence="3">2.7.13.3</ecNumber>
    </recommendedName>
</protein>
<keyword evidence="7" id="KW-0547">Nucleotide-binding</keyword>
<keyword evidence="4" id="KW-1003">Cell membrane</keyword>
<keyword evidence="8 14" id="KW-0418">Kinase</keyword>
<feature type="transmembrane region" description="Helical" evidence="11">
    <location>
        <begin position="178"/>
        <end position="203"/>
    </location>
</feature>
<dbReference type="EC" id="2.7.13.3" evidence="3"/>
<evidence type="ECO:0000256" key="2">
    <source>
        <dbReference type="ARBA" id="ARBA00004651"/>
    </source>
</evidence>
<dbReference type="GO" id="GO:0016301">
    <property type="term" value="F:kinase activity"/>
    <property type="evidence" value="ECO:0007669"/>
    <property type="project" value="UniProtKB-KW"/>
</dbReference>
<evidence type="ECO:0000256" key="10">
    <source>
        <dbReference type="SAM" id="MobiDB-lite"/>
    </source>
</evidence>
<dbReference type="EMBL" id="JBHUIJ010000005">
    <property type="protein sequence ID" value="MFD2236839.1"/>
    <property type="molecule type" value="Genomic_DNA"/>
</dbReference>
<keyword evidence="11" id="KW-0472">Membrane</keyword>
<evidence type="ECO:0000256" key="5">
    <source>
        <dbReference type="ARBA" id="ARBA00022553"/>
    </source>
</evidence>
<keyword evidence="11" id="KW-1133">Transmembrane helix</keyword>
<feature type="region of interest" description="Disordered" evidence="10">
    <location>
        <begin position="1"/>
        <end position="22"/>
    </location>
</feature>
<dbReference type="InterPro" id="IPR003661">
    <property type="entry name" value="HisK_dim/P_dom"/>
</dbReference>
<dbReference type="PANTHER" id="PTHR44936:SF10">
    <property type="entry name" value="SENSOR PROTEIN RSTB"/>
    <property type="match status" value="1"/>
</dbReference>
<comment type="catalytic activity">
    <reaction evidence="1">
        <text>ATP + protein L-histidine = ADP + protein N-phospho-L-histidine.</text>
        <dbReference type="EC" id="2.7.13.3"/>
    </reaction>
</comment>
<dbReference type="InterPro" id="IPR003660">
    <property type="entry name" value="HAMP_dom"/>
</dbReference>
<evidence type="ECO:0000256" key="6">
    <source>
        <dbReference type="ARBA" id="ARBA00022679"/>
    </source>
</evidence>
<dbReference type="Proteomes" id="UP001597371">
    <property type="component" value="Unassembled WGS sequence"/>
</dbReference>
<evidence type="ECO:0000313" key="15">
    <source>
        <dbReference type="Proteomes" id="UP001597371"/>
    </source>
</evidence>
<dbReference type="SUPFAM" id="SSF47384">
    <property type="entry name" value="Homodimeric domain of signal transducing histidine kinase"/>
    <property type="match status" value="1"/>
</dbReference>
<dbReference type="SUPFAM" id="SSF55874">
    <property type="entry name" value="ATPase domain of HSP90 chaperone/DNA topoisomerase II/histidine kinase"/>
    <property type="match status" value="1"/>
</dbReference>
<evidence type="ECO:0000256" key="4">
    <source>
        <dbReference type="ARBA" id="ARBA00022475"/>
    </source>
</evidence>
<evidence type="ECO:0000256" key="7">
    <source>
        <dbReference type="ARBA" id="ARBA00022741"/>
    </source>
</evidence>
<evidence type="ECO:0000256" key="1">
    <source>
        <dbReference type="ARBA" id="ARBA00000085"/>
    </source>
</evidence>
<evidence type="ECO:0000259" key="12">
    <source>
        <dbReference type="PROSITE" id="PS50109"/>
    </source>
</evidence>
<dbReference type="RefSeq" id="WP_209740330.1">
    <property type="nucleotide sequence ID" value="NZ_CP072611.1"/>
</dbReference>
<dbReference type="PROSITE" id="PS50109">
    <property type="entry name" value="HIS_KIN"/>
    <property type="match status" value="1"/>
</dbReference>
<evidence type="ECO:0000256" key="3">
    <source>
        <dbReference type="ARBA" id="ARBA00012438"/>
    </source>
</evidence>
<dbReference type="Pfam" id="PF02518">
    <property type="entry name" value="HATPase_c"/>
    <property type="match status" value="1"/>
</dbReference>
<feature type="domain" description="Histidine kinase" evidence="12">
    <location>
        <begin position="274"/>
        <end position="487"/>
    </location>
</feature>
<dbReference type="InterPro" id="IPR004358">
    <property type="entry name" value="Sig_transdc_His_kin-like_C"/>
</dbReference>
<keyword evidence="11" id="KW-0812">Transmembrane</keyword>
<dbReference type="InterPro" id="IPR003594">
    <property type="entry name" value="HATPase_dom"/>
</dbReference>
<dbReference type="InterPro" id="IPR036097">
    <property type="entry name" value="HisK_dim/P_sf"/>
</dbReference>
<accession>A0ABW5CHU7</accession>
<dbReference type="InterPro" id="IPR005467">
    <property type="entry name" value="His_kinase_dom"/>
</dbReference>
<dbReference type="SMART" id="SM00304">
    <property type="entry name" value="HAMP"/>
    <property type="match status" value="1"/>
</dbReference>
<comment type="subcellular location">
    <subcellularLocation>
        <location evidence="2">Cell membrane</location>
        <topology evidence="2">Multi-pass membrane protein</topology>
    </subcellularLocation>
</comment>
<dbReference type="Gene3D" id="3.30.565.10">
    <property type="entry name" value="Histidine kinase-like ATPase, C-terminal domain"/>
    <property type="match status" value="1"/>
</dbReference>
<organism evidence="14 15">
    <name type="scientific">Aureimonas populi</name>
    <dbReference type="NCBI Taxonomy" id="1701758"/>
    <lineage>
        <taxon>Bacteria</taxon>
        <taxon>Pseudomonadati</taxon>
        <taxon>Pseudomonadota</taxon>
        <taxon>Alphaproteobacteria</taxon>
        <taxon>Hyphomicrobiales</taxon>
        <taxon>Aurantimonadaceae</taxon>
        <taxon>Aureimonas</taxon>
    </lineage>
</organism>
<feature type="domain" description="HAMP" evidence="13">
    <location>
        <begin position="205"/>
        <end position="260"/>
    </location>
</feature>
<dbReference type="InterPro" id="IPR050980">
    <property type="entry name" value="2C_sensor_his_kinase"/>
</dbReference>
<dbReference type="Gene3D" id="1.10.287.130">
    <property type="match status" value="1"/>
</dbReference>
<evidence type="ECO:0000259" key="13">
    <source>
        <dbReference type="PROSITE" id="PS50885"/>
    </source>
</evidence>
<reference evidence="15" key="1">
    <citation type="journal article" date="2019" name="Int. J. Syst. Evol. Microbiol.">
        <title>The Global Catalogue of Microorganisms (GCM) 10K type strain sequencing project: providing services to taxonomists for standard genome sequencing and annotation.</title>
        <authorList>
            <consortium name="The Broad Institute Genomics Platform"/>
            <consortium name="The Broad Institute Genome Sequencing Center for Infectious Disease"/>
            <person name="Wu L."/>
            <person name="Ma J."/>
        </authorList>
    </citation>
    <scope>NUCLEOTIDE SEQUENCE [LARGE SCALE GENOMIC DNA]</scope>
    <source>
        <strain evidence="15">ZS-35-S2</strain>
    </source>
</reference>
<dbReference type="CDD" id="cd00075">
    <property type="entry name" value="HATPase"/>
    <property type="match status" value="1"/>
</dbReference>
<sequence length="494" mass="53138">MRDRAVARGGGHRNGERRRKARAPLPHHLAARLVRVTMIAILIAEAVIFVPSVAHFRKEWLRAKLEAVAVASFASGSQDGGPMPSPAREAELLRALEADLIAVESDGVSRLLARSADVPTVDLEIDLARESTIGSITGAMETLALGRTRTLRVLGPIGDGSMVAEAVISERPLKSAMVAFSINIVLVSLLIALFAGLLVNLAIHRALVGPIRRLTESMVRFGEDPENPARIIEPSPRNDEIGVAERELSQMQSRLARTLREQRHLADLGLAVAKINHDLRNTLASAQLVSDRLSDIEDPQVQRFAPTLIRSLDRALSYTRSVLAYGRAVEERPVKRRVRLAFLVDEILEAPATAGDSGTELVNGVPRDLEVDVDPDQFHRALSNLVKNAVDALAAVESAAVVRRVQVEAREEPDGGCTIAVEDTGPGLSEPARNTLFQAFRGSTRAGGTGLGLAIAAEIVKAHGGTIRYAERAGPGARFEIELPPRDDEAAPAP</sequence>
<proteinExistence type="predicted"/>
<keyword evidence="9" id="KW-0067">ATP-binding</keyword>
<dbReference type="InterPro" id="IPR036890">
    <property type="entry name" value="HATPase_C_sf"/>
</dbReference>
<evidence type="ECO:0000256" key="8">
    <source>
        <dbReference type="ARBA" id="ARBA00022777"/>
    </source>
</evidence>
<comment type="caution">
    <text evidence="14">The sequence shown here is derived from an EMBL/GenBank/DDBJ whole genome shotgun (WGS) entry which is preliminary data.</text>
</comment>
<evidence type="ECO:0000313" key="14">
    <source>
        <dbReference type="EMBL" id="MFD2236839.1"/>
    </source>
</evidence>
<keyword evidence="5" id="KW-0597">Phosphoprotein</keyword>
<name>A0ABW5CHU7_9HYPH</name>
<evidence type="ECO:0000256" key="11">
    <source>
        <dbReference type="SAM" id="Phobius"/>
    </source>
</evidence>
<gene>
    <name evidence="14" type="ORF">ACFSKQ_05090</name>
</gene>
<feature type="transmembrane region" description="Helical" evidence="11">
    <location>
        <begin position="33"/>
        <end position="54"/>
    </location>
</feature>
<dbReference type="PROSITE" id="PS50885">
    <property type="entry name" value="HAMP"/>
    <property type="match status" value="1"/>
</dbReference>
<dbReference type="PANTHER" id="PTHR44936">
    <property type="entry name" value="SENSOR PROTEIN CREC"/>
    <property type="match status" value="1"/>
</dbReference>
<dbReference type="SMART" id="SM00387">
    <property type="entry name" value="HATPase_c"/>
    <property type="match status" value="1"/>
</dbReference>